<dbReference type="PANTHER" id="PTHR16675:SF237">
    <property type="entry name" value="MHC CLASS I ANTIGEN TRANSCRIPT VARIANT 1-RELATED"/>
    <property type="match status" value="1"/>
</dbReference>
<dbReference type="STRING" id="62062.ENSHHUP00000053947"/>
<dbReference type="InterPro" id="IPR011162">
    <property type="entry name" value="MHC_I/II-like_Ag-recog"/>
</dbReference>
<evidence type="ECO:0000313" key="4">
    <source>
        <dbReference type="Proteomes" id="UP000314982"/>
    </source>
</evidence>
<dbReference type="GO" id="GO:0009897">
    <property type="term" value="C:external side of plasma membrane"/>
    <property type="evidence" value="ECO:0007669"/>
    <property type="project" value="TreeGrafter"/>
</dbReference>
<dbReference type="SUPFAM" id="SSF54452">
    <property type="entry name" value="MHC antigen-recognition domain"/>
    <property type="match status" value="1"/>
</dbReference>
<evidence type="ECO:0000256" key="1">
    <source>
        <dbReference type="ARBA" id="ARBA00023180"/>
    </source>
</evidence>
<dbReference type="Ensembl" id="ENSHHUT00000055824.1">
    <property type="protein sequence ID" value="ENSHHUP00000053947.1"/>
    <property type="gene ID" value="ENSHHUG00000032396.1"/>
</dbReference>
<feature type="domain" description="MHC class I-like antigen recognition-like" evidence="2">
    <location>
        <begin position="35"/>
        <end position="126"/>
    </location>
</feature>
<dbReference type="InterPro" id="IPR050208">
    <property type="entry name" value="MHC_class-I_related"/>
</dbReference>
<evidence type="ECO:0000313" key="3">
    <source>
        <dbReference type="Ensembl" id="ENSHHUP00000053947.1"/>
    </source>
</evidence>
<dbReference type="GeneTree" id="ENSGT00940000175658"/>
<dbReference type="Proteomes" id="UP000314982">
    <property type="component" value="Unassembled WGS sequence"/>
</dbReference>
<dbReference type="GO" id="GO:0006955">
    <property type="term" value="P:immune response"/>
    <property type="evidence" value="ECO:0007669"/>
    <property type="project" value="TreeGrafter"/>
</dbReference>
<protein>
    <recommendedName>
        <fullName evidence="2">MHC class I-like antigen recognition-like domain-containing protein</fullName>
    </recommendedName>
</protein>
<dbReference type="InterPro" id="IPR011161">
    <property type="entry name" value="MHC_I-like_Ag-recog"/>
</dbReference>
<name>A0A4W5NSE4_9TELE</name>
<evidence type="ECO:0000259" key="2">
    <source>
        <dbReference type="Pfam" id="PF00129"/>
    </source>
</evidence>
<accession>A0A4W5NSE4</accession>
<dbReference type="GO" id="GO:0005615">
    <property type="term" value="C:extracellular space"/>
    <property type="evidence" value="ECO:0007669"/>
    <property type="project" value="TreeGrafter"/>
</dbReference>
<organism evidence="3 4">
    <name type="scientific">Hucho hucho</name>
    <name type="common">huchen</name>
    <dbReference type="NCBI Taxonomy" id="62062"/>
    <lineage>
        <taxon>Eukaryota</taxon>
        <taxon>Metazoa</taxon>
        <taxon>Chordata</taxon>
        <taxon>Craniata</taxon>
        <taxon>Vertebrata</taxon>
        <taxon>Euteleostomi</taxon>
        <taxon>Actinopterygii</taxon>
        <taxon>Neopterygii</taxon>
        <taxon>Teleostei</taxon>
        <taxon>Protacanthopterygii</taxon>
        <taxon>Salmoniformes</taxon>
        <taxon>Salmonidae</taxon>
        <taxon>Salmoninae</taxon>
        <taxon>Hucho</taxon>
    </lineage>
</organism>
<dbReference type="PANTHER" id="PTHR16675">
    <property type="entry name" value="MHC CLASS I-RELATED"/>
    <property type="match status" value="1"/>
</dbReference>
<sequence>RKVFLPKFLILLHDLEKQLSVQNSTLTFTFFPLVTHSLKYFFTASSEVPNFPEFVAVGMVDGVQHGYYDSNSQRAVPKQDWMNKRTDTQFWESQTGIALGVQQTFKAGIDTLKQRFNQSGGTSFIFTTSDQLCLCKWTNSLF</sequence>
<keyword evidence="4" id="KW-1185">Reference proteome</keyword>
<reference evidence="3" key="3">
    <citation type="submission" date="2025-09" db="UniProtKB">
        <authorList>
            <consortium name="Ensembl"/>
        </authorList>
    </citation>
    <scope>IDENTIFICATION</scope>
</reference>
<dbReference type="AlphaFoldDB" id="A0A4W5NSE4"/>
<dbReference type="Pfam" id="PF00129">
    <property type="entry name" value="MHC_I"/>
    <property type="match status" value="1"/>
</dbReference>
<reference evidence="4" key="1">
    <citation type="submission" date="2018-06" db="EMBL/GenBank/DDBJ databases">
        <title>Genome assembly of Danube salmon.</title>
        <authorList>
            <person name="Macqueen D.J."/>
            <person name="Gundappa M.K."/>
        </authorList>
    </citation>
    <scope>NUCLEOTIDE SEQUENCE [LARGE SCALE GENOMIC DNA]</scope>
</reference>
<keyword evidence="1" id="KW-0325">Glycoprotein</keyword>
<reference evidence="3" key="2">
    <citation type="submission" date="2025-08" db="UniProtKB">
        <authorList>
            <consortium name="Ensembl"/>
        </authorList>
    </citation>
    <scope>IDENTIFICATION</scope>
</reference>
<dbReference type="InterPro" id="IPR037055">
    <property type="entry name" value="MHC_I-like_Ag-recog_sf"/>
</dbReference>
<dbReference type="Gene3D" id="3.30.500.10">
    <property type="entry name" value="MHC class I-like antigen recognition-like"/>
    <property type="match status" value="1"/>
</dbReference>
<proteinExistence type="predicted"/>